<name>A0A5B7H594_PORTR</name>
<dbReference type="EMBL" id="VSRR010022920">
    <property type="protein sequence ID" value="MPC65096.1"/>
    <property type="molecule type" value="Genomic_DNA"/>
</dbReference>
<dbReference type="AlphaFoldDB" id="A0A5B7H594"/>
<reference evidence="1 2" key="1">
    <citation type="submission" date="2019-05" db="EMBL/GenBank/DDBJ databases">
        <title>Another draft genome of Portunus trituberculatus and its Hox gene families provides insights of decapod evolution.</title>
        <authorList>
            <person name="Jeong J.-H."/>
            <person name="Song I."/>
            <person name="Kim S."/>
            <person name="Choi T."/>
            <person name="Kim D."/>
            <person name="Ryu S."/>
            <person name="Kim W."/>
        </authorList>
    </citation>
    <scope>NUCLEOTIDE SEQUENCE [LARGE SCALE GENOMIC DNA]</scope>
    <source>
        <tissue evidence="1">Muscle</tissue>
    </source>
</reference>
<accession>A0A5B7H594</accession>
<evidence type="ECO:0000313" key="1">
    <source>
        <dbReference type="EMBL" id="MPC65096.1"/>
    </source>
</evidence>
<gene>
    <name evidence="1" type="ORF">E2C01_059222</name>
</gene>
<keyword evidence="2" id="KW-1185">Reference proteome</keyword>
<organism evidence="1 2">
    <name type="scientific">Portunus trituberculatus</name>
    <name type="common">Swimming crab</name>
    <name type="synonym">Neptunus trituberculatus</name>
    <dbReference type="NCBI Taxonomy" id="210409"/>
    <lineage>
        <taxon>Eukaryota</taxon>
        <taxon>Metazoa</taxon>
        <taxon>Ecdysozoa</taxon>
        <taxon>Arthropoda</taxon>
        <taxon>Crustacea</taxon>
        <taxon>Multicrustacea</taxon>
        <taxon>Malacostraca</taxon>
        <taxon>Eumalacostraca</taxon>
        <taxon>Eucarida</taxon>
        <taxon>Decapoda</taxon>
        <taxon>Pleocyemata</taxon>
        <taxon>Brachyura</taxon>
        <taxon>Eubrachyura</taxon>
        <taxon>Portunoidea</taxon>
        <taxon>Portunidae</taxon>
        <taxon>Portuninae</taxon>
        <taxon>Portunus</taxon>
    </lineage>
</organism>
<proteinExistence type="predicted"/>
<protein>
    <submittedName>
        <fullName evidence="1">Uncharacterized protein</fullName>
    </submittedName>
</protein>
<evidence type="ECO:0000313" key="2">
    <source>
        <dbReference type="Proteomes" id="UP000324222"/>
    </source>
</evidence>
<dbReference type="Proteomes" id="UP000324222">
    <property type="component" value="Unassembled WGS sequence"/>
</dbReference>
<sequence>MRLATSEPRESLTTLARTQFLRLRAKPCNPKVPATVHPLSTRHIKIVRGPNVDSSPTACLCDGPPRTSPSPPAVGTHHVVRYAVQELRATYHYPTGTGVAYKRVPWKIVYYPYSQRRSLTRCSVVL</sequence>
<comment type="caution">
    <text evidence="1">The sequence shown here is derived from an EMBL/GenBank/DDBJ whole genome shotgun (WGS) entry which is preliminary data.</text>
</comment>